<dbReference type="RefSeq" id="WP_379982970.1">
    <property type="nucleotide sequence ID" value="NZ_JBHUMO010000072.1"/>
</dbReference>
<dbReference type="Proteomes" id="UP001597427">
    <property type="component" value="Unassembled WGS sequence"/>
</dbReference>
<proteinExistence type="predicted"/>
<comment type="caution">
    <text evidence="1">The sequence shown here is derived from an EMBL/GenBank/DDBJ whole genome shotgun (WGS) entry which is preliminary data.</text>
</comment>
<evidence type="ECO:0000313" key="1">
    <source>
        <dbReference type="EMBL" id="MFD2730053.1"/>
    </source>
</evidence>
<reference evidence="2" key="1">
    <citation type="journal article" date="2019" name="Int. J. Syst. Evol. Microbiol.">
        <title>The Global Catalogue of Microorganisms (GCM) 10K type strain sequencing project: providing services to taxonomists for standard genome sequencing and annotation.</title>
        <authorList>
            <consortium name="The Broad Institute Genomics Platform"/>
            <consortium name="The Broad Institute Genome Sequencing Center for Infectious Disease"/>
            <person name="Wu L."/>
            <person name="Ma J."/>
        </authorList>
    </citation>
    <scope>NUCLEOTIDE SEQUENCE [LARGE SCALE GENOMIC DNA]</scope>
    <source>
        <strain evidence="2">TISTR 932</strain>
    </source>
</reference>
<accession>A0ABW5TNP1</accession>
<protein>
    <submittedName>
        <fullName evidence="1">Uncharacterized protein</fullName>
    </submittedName>
</protein>
<name>A0ABW5TNP1_9ENTE</name>
<evidence type="ECO:0000313" key="2">
    <source>
        <dbReference type="Proteomes" id="UP001597427"/>
    </source>
</evidence>
<dbReference type="EMBL" id="JBHUMO010000072">
    <property type="protein sequence ID" value="MFD2730053.1"/>
    <property type="molecule type" value="Genomic_DNA"/>
</dbReference>
<sequence>MKGSFTWNGTECLGTLPGEYGTILLLQKLPEGEVPAGAVALFMMQRKLVAISDKAIVKEYDRVILLHPTWTIEQQYFLHFLRNYSQEHQWLPSIDRKPVPEHFEGIIMAYFIEIVALLNWWGYDFAHCATVPTKKAGKPRHRWSKAISTMPFYTEYKGVKATVYWQKRNELILKKGAQLLPETPLNKDGSVGFAAKFALTLRQENSDKFDETFLTTEDITLKSVNEMGHFLYFAGTNSWQQFKDKEGKTLDEWTIIE</sequence>
<organism evidence="1 2">
    <name type="scientific">Enterococcus camelliae</name>
    <dbReference type="NCBI Taxonomy" id="453959"/>
    <lineage>
        <taxon>Bacteria</taxon>
        <taxon>Bacillati</taxon>
        <taxon>Bacillota</taxon>
        <taxon>Bacilli</taxon>
        <taxon>Lactobacillales</taxon>
        <taxon>Enterococcaceae</taxon>
        <taxon>Enterococcus</taxon>
    </lineage>
</organism>
<keyword evidence="2" id="KW-1185">Reference proteome</keyword>
<gene>
    <name evidence="1" type="ORF">ACFSR0_11770</name>
</gene>